<dbReference type="PIRSF" id="PIRSF029900">
    <property type="entry name" value="Alpha-glucuronds"/>
    <property type="match status" value="1"/>
</dbReference>
<dbReference type="InterPro" id="IPR037054">
    <property type="entry name" value="A-glucoronidase_C_sf"/>
</dbReference>
<keyword evidence="4 8" id="KW-0119">Carbohydrate metabolism</keyword>
<dbReference type="InterPro" id="IPR011395">
    <property type="entry name" value="Glyco_hydro_67_aGlcAse"/>
</dbReference>
<evidence type="ECO:0000313" key="13">
    <source>
        <dbReference type="Proteomes" id="UP001223886"/>
    </source>
</evidence>
<evidence type="ECO:0000256" key="8">
    <source>
        <dbReference type="RuleBase" id="RU361198"/>
    </source>
</evidence>
<proteinExistence type="inferred from homology"/>
<comment type="subunit">
    <text evidence="8">Homodimer.</text>
</comment>
<gene>
    <name evidence="12" type="ORF">J2S24_002420</name>
</gene>
<keyword evidence="6 8" id="KW-0624">Polysaccharide degradation</keyword>
<keyword evidence="3 7" id="KW-0378">Hydrolase</keyword>
<keyword evidence="13" id="KW-1185">Reference proteome</keyword>
<dbReference type="InterPro" id="IPR005154">
    <property type="entry name" value="Glyco_hydro_67_aGlcAse_N"/>
</dbReference>
<dbReference type="InterPro" id="IPR017853">
    <property type="entry name" value="GH"/>
</dbReference>
<sequence>MLKISDVDKKSKAYNCWLNYENCSVGEYQDFCNYIKVKSTHPIINTAIEELKFGLNKLMKKEPLILNYSPKSSYIFVGTLEDLKNEKLDVQIKNEILKEDGFAVKIVKEGDTDVLAIIGQNEKGVLYGVFYLLMAICSSNSLNEIEIEDGPYNLLRIINHWDNLNGEIERGYAGQSIFFKDNKVVEDLSRVKDYARLLASIGINGVVLNNVNVHKYETELITDKFLPDVSRIADVFRLYGIKIYLSINFAAPVEIGDLPTADPLDERVKKWWKEIVENIYRYIPDFGGFLVKADSEFRPGPFTYGRNHAEGANMLAEALKPHGGLVFWRAFVYNCMVDWRDRTQDRAKAAYENFKPLDGQFMDNVVLQIKYGPMDFQIREPVSPLFGAMEKTNVALELQITQEYTGQQKDLCYLPTMWKEILDFDTYAKGKGSTVAKVVNGSLFGMKYGGIVGVSNIGDSKSWTGHPLAQANLYGFGRLAWNPLLSPKEIAEEWTKLTFGHDEQVINTIVSMLMASRDIYEKYTAPLGVGWMVNPGHHYGPNPEGYEYSHWGTYHYADYKGIGVDRTVATGTGYTAQYKEPIASMYENIETCPDELLLFFHHVPYTHKLKSGKTVIQHIYDTHFEGAEEAKGLKEKWLTLRGKIDEEIFEMVLERLEMQIKNAIEWRDVVNTYFYRKTGIRDVHNRKIYE</sequence>
<feature type="domain" description="Glycosyl hydrolase family 67 catalytic" evidence="11">
    <location>
        <begin position="139"/>
        <end position="463"/>
    </location>
</feature>
<dbReference type="Pfam" id="PF07477">
    <property type="entry name" value="Glyco_hydro_67C"/>
    <property type="match status" value="1"/>
</dbReference>
<evidence type="ECO:0000256" key="7">
    <source>
        <dbReference type="PIRNR" id="PIRNR029900"/>
    </source>
</evidence>
<keyword evidence="2 7" id="KW-0858">Xylan degradation</keyword>
<comment type="similarity">
    <text evidence="1 7 8">Belongs to the glycosyl hydrolase 67 family.</text>
</comment>
<evidence type="ECO:0000259" key="9">
    <source>
        <dbReference type="Pfam" id="PF03648"/>
    </source>
</evidence>
<evidence type="ECO:0000256" key="6">
    <source>
        <dbReference type="ARBA" id="ARBA00023326"/>
    </source>
</evidence>
<feature type="domain" description="Alpha glucuronidase N-terminal" evidence="9">
    <location>
        <begin position="16"/>
        <end position="131"/>
    </location>
</feature>
<dbReference type="Gene3D" id="3.90.1330.10">
    <property type="entry name" value="Alpha-glucuronidase, C-terminal domain"/>
    <property type="match status" value="1"/>
</dbReference>
<dbReference type="Pfam" id="PF07488">
    <property type="entry name" value="Glyco_hydro_67M"/>
    <property type="match status" value="1"/>
</dbReference>
<dbReference type="PANTHER" id="PTHR39207">
    <property type="entry name" value="ALPHA-GLUCURONIDASE A"/>
    <property type="match status" value="1"/>
</dbReference>
<keyword evidence="5 7" id="KW-0326">Glycosidase</keyword>
<dbReference type="InterPro" id="IPR029018">
    <property type="entry name" value="Hex-like_dom2"/>
</dbReference>
<comment type="catalytic activity">
    <reaction evidence="8">
        <text>Hydrolysis of (1-&gt;2)-alpha-D-(4-O-methyl)glucuronosyl links in the main chain of hardwood xylans.</text>
        <dbReference type="EC" id="3.2.1.131"/>
    </reaction>
</comment>
<protein>
    <recommendedName>
        <fullName evidence="8">Xylan alpha-1,2-glucuronidase</fullName>
        <ecNumber evidence="8">3.2.1.131</ecNumber>
    </recommendedName>
</protein>
<evidence type="ECO:0000259" key="11">
    <source>
        <dbReference type="Pfam" id="PF07488"/>
    </source>
</evidence>
<evidence type="ECO:0000256" key="1">
    <source>
        <dbReference type="ARBA" id="ARBA00008833"/>
    </source>
</evidence>
<dbReference type="RefSeq" id="WP_307681575.1">
    <property type="nucleotide sequence ID" value="NZ_JAURUP010000039.1"/>
</dbReference>
<dbReference type="Proteomes" id="UP001223886">
    <property type="component" value="Unassembled WGS sequence"/>
</dbReference>
<dbReference type="EMBL" id="JAURUP010000039">
    <property type="protein sequence ID" value="MDP9751894.1"/>
    <property type="molecule type" value="Genomic_DNA"/>
</dbReference>
<organism evidence="12 13">
    <name type="scientific">Thermoanaerobacter pentosaceus</name>
    <dbReference type="NCBI Taxonomy" id="694059"/>
    <lineage>
        <taxon>Bacteria</taxon>
        <taxon>Bacillati</taxon>
        <taxon>Bacillota</taxon>
        <taxon>Clostridia</taxon>
        <taxon>Thermoanaerobacterales</taxon>
        <taxon>Thermoanaerobacteraceae</taxon>
        <taxon>Thermoanaerobacter</taxon>
    </lineage>
</organism>
<evidence type="ECO:0000256" key="3">
    <source>
        <dbReference type="ARBA" id="ARBA00022801"/>
    </source>
</evidence>
<dbReference type="SUPFAM" id="SSF51445">
    <property type="entry name" value="(Trans)glycosidases"/>
    <property type="match status" value="1"/>
</dbReference>
<dbReference type="InterPro" id="IPR011099">
    <property type="entry name" value="Glyco_hydro_67_C"/>
</dbReference>
<dbReference type="SUPFAM" id="SSF55545">
    <property type="entry name" value="beta-N-acetylhexosaminidase-like domain"/>
    <property type="match status" value="1"/>
</dbReference>
<evidence type="ECO:0000256" key="5">
    <source>
        <dbReference type="ARBA" id="ARBA00023295"/>
    </source>
</evidence>
<dbReference type="InterPro" id="IPR011100">
    <property type="entry name" value="Glyco_hydro_67_cat"/>
</dbReference>
<dbReference type="GO" id="GO:0046559">
    <property type="term" value="F:alpha-glucuronidase activity"/>
    <property type="evidence" value="ECO:0007669"/>
    <property type="project" value="UniProtKB-EC"/>
</dbReference>
<name>A0ABT9M6Z1_9THEO</name>
<evidence type="ECO:0000256" key="2">
    <source>
        <dbReference type="ARBA" id="ARBA00022651"/>
    </source>
</evidence>
<accession>A0ABT9M6Z1</accession>
<evidence type="ECO:0000256" key="4">
    <source>
        <dbReference type="ARBA" id="ARBA00023277"/>
    </source>
</evidence>
<feature type="domain" description="Glycosyl hydrolase family 67 C-terminal" evidence="10">
    <location>
        <begin position="464"/>
        <end position="686"/>
    </location>
</feature>
<dbReference type="Gene3D" id="3.30.379.10">
    <property type="entry name" value="Chitobiase/beta-hexosaminidase domain 2-like"/>
    <property type="match status" value="1"/>
</dbReference>
<dbReference type="EC" id="3.2.1.131" evidence="8"/>
<evidence type="ECO:0000259" key="10">
    <source>
        <dbReference type="Pfam" id="PF07477"/>
    </source>
</evidence>
<comment type="caution">
    <text evidence="12">The sequence shown here is derived from an EMBL/GenBank/DDBJ whole genome shotgun (WGS) entry which is preliminary data.</text>
</comment>
<evidence type="ECO:0000313" key="12">
    <source>
        <dbReference type="EMBL" id="MDP9751894.1"/>
    </source>
</evidence>
<dbReference type="PANTHER" id="PTHR39207:SF1">
    <property type="entry name" value="ALPHA-GLUCURONIDASE A"/>
    <property type="match status" value="1"/>
</dbReference>
<reference evidence="12 13" key="1">
    <citation type="submission" date="2023-07" db="EMBL/GenBank/DDBJ databases">
        <title>Genomic Encyclopedia of Type Strains, Phase IV (KMG-IV): sequencing the most valuable type-strain genomes for metagenomic binning, comparative biology and taxonomic classification.</title>
        <authorList>
            <person name="Goeker M."/>
        </authorList>
    </citation>
    <scope>NUCLEOTIDE SEQUENCE [LARGE SCALE GENOMIC DNA]</scope>
    <source>
        <strain evidence="12 13">DSM 25963</strain>
    </source>
</reference>
<dbReference type="Pfam" id="PF03648">
    <property type="entry name" value="Glyco_hydro_67N"/>
    <property type="match status" value="1"/>
</dbReference>
<dbReference type="Gene3D" id="3.20.20.80">
    <property type="entry name" value="Glycosidases"/>
    <property type="match status" value="1"/>
</dbReference>